<comment type="similarity">
    <text evidence="2">Belongs to the peptidase M14 family.</text>
</comment>
<dbReference type="PANTHER" id="PTHR12756:SF11">
    <property type="entry name" value="CYTOSOLIC CARBOXYPEPTIDASE 1"/>
    <property type="match status" value="1"/>
</dbReference>
<dbReference type="InterPro" id="IPR000601">
    <property type="entry name" value="PKD_dom"/>
</dbReference>
<gene>
    <name evidence="6" type="ORF">A3F83_11460</name>
</gene>
<evidence type="ECO:0000313" key="6">
    <source>
        <dbReference type="EMBL" id="OGG05856.1"/>
    </source>
</evidence>
<dbReference type="Gene3D" id="2.60.40.10">
    <property type="entry name" value="Immunoglobulins"/>
    <property type="match status" value="1"/>
</dbReference>
<dbReference type="InterPro" id="IPR035986">
    <property type="entry name" value="PKD_dom_sf"/>
</dbReference>
<dbReference type="GO" id="GO:0004181">
    <property type="term" value="F:metallocarboxypeptidase activity"/>
    <property type="evidence" value="ECO:0007669"/>
    <property type="project" value="InterPro"/>
</dbReference>
<dbReference type="InterPro" id="IPR000834">
    <property type="entry name" value="Peptidase_M14"/>
</dbReference>
<dbReference type="Gene3D" id="3.40.630.10">
    <property type="entry name" value="Zn peptidases"/>
    <property type="match status" value="1"/>
</dbReference>
<name>A0A1F5Z0D4_9BACT</name>
<protein>
    <submittedName>
        <fullName evidence="6">Uncharacterized protein</fullName>
    </submittedName>
</protein>
<feature type="domain" description="PKD" evidence="4">
    <location>
        <begin position="59"/>
        <end position="116"/>
    </location>
</feature>
<dbReference type="Pfam" id="PF18911">
    <property type="entry name" value="PKD_4"/>
    <property type="match status" value="1"/>
</dbReference>
<dbReference type="InterPro" id="IPR050821">
    <property type="entry name" value="Cytosolic_carboxypeptidase"/>
</dbReference>
<evidence type="ECO:0000256" key="3">
    <source>
        <dbReference type="SAM" id="SignalP"/>
    </source>
</evidence>
<dbReference type="SMART" id="SM00631">
    <property type="entry name" value="Zn_pept"/>
    <property type="match status" value="1"/>
</dbReference>
<dbReference type="CDD" id="cd00146">
    <property type="entry name" value="PKD"/>
    <property type="match status" value="1"/>
</dbReference>
<sequence length="518" mass="57980">MRKTLLFSFVLSTALLAHPPGLNAAADQRVKARIGVDRQRVKVGEAVHFSATASLAGKGAELVAAFWDFDDLDQVGVDALGDSVSHVYNHTGAYSVRLTVENNIGERDQATAFVEVLPDTDQGPLITDNFAGGKTGVFFASPETFAFRLEWGGQFYFRLDNCRNMPVSLKIEGYGPNRLQLPSVTPYSDDYSFDSLFTLMMNSDYLEPDWQPLSGAKYAYDENSATLTVNFTPDRQPLYLAWASPYTPARLEALLDRWEDRPEFAWRTIGLSAESRPIYAITLTDQKSENKDKKSVWIIGTQHAYEMAGPSVCEGLISTLLEDSDSARSMLRDYVFNLVPMVNPDGVIHGGYRYNMHNVDLNRNWDNQAPNPWDRTISEPEVASVKRALRDWVDSGGGLDMFFDFHCLTAIAGDLLLIKAQPDSIPEPIKAAEDRFAREFFAKKYVLRISESDFIGSSDSWVSHEYAADTGVLSFTSEHSLGWVTRAGGKPFRSTPAFWRELGGYYVWTIRNYFASAK</sequence>
<organism evidence="6 7">
    <name type="scientific">Candidatus Glassbacteria bacterium RIFCSPLOWO2_12_FULL_58_11</name>
    <dbReference type="NCBI Taxonomy" id="1817867"/>
    <lineage>
        <taxon>Bacteria</taxon>
        <taxon>Candidatus Glassiibacteriota</taxon>
    </lineage>
</organism>
<comment type="caution">
    <text evidence="6">The sequence shown here is derived from an EMBL/GenBank/DDBJ whole genome shotgun (WGS) entry which is preliminary data.</text>
</comment>
<feature type="chain" id="PRO_5009522744" evidence="3">
    <location>
        <begin position="25"/>
        <end position="518"/>
    </location>
</feature>
<evidence type="ECO:0000259" key="5">
    <source>
        <dbReference type="PROSITE" id="PS52035"/>
    </source>
</evidence>
<dbReference type="PANTHER" id="PTHR12756">
    <property type="entry name" value="CYTOSOLIC CARBOXYPEPTIDASE"/>
    <property type="match status" value="1"/>
</dbReference>
<evidence type="ECO:0000313" key="7">
    <source>
        <dbReference type="Proteomes" id="UP000179129"/>
    </source>
</evidence>
<dbReference type="GO" id="GO:0008270">
    <property type="term" value="F:zinc ion binding"/>
    <property type="evidence" value="ECO:0007669"/>
    <property type="project" value="InterPro"/>
</dbReference>
<feature type="domain" description="Peptidase M14" evidence="5">
    <location>
        <begin position="244"/>
        <end position="502"/>
    </location>
</feature>
<dbReference type="SMART" id="SM00089">
    <property type="entry name" value="PKD"/>
    <property type="match status" value="1"/>
</dbReference>
<feature type="signal peptide" evidence="3">
    <location>
        <begin position="1"/>
        <end position="24"/>
    </location>
</feature>
<evidence type="ECO:0000259" key="4">
    <source>
        <dbReference type="PROSITE" id="PS50093"/>
    </source>
</evidence>
<dbReference type="InterPro" id="IPR013783">
    <property type="entry name" value="Ig-like_fold"/>
</dbReference>
<accession>A0A1F5Z0D4</accession>
<dbReference type="AlphaFoldDB" id="A0A1F5Z0D4"/>
<dbReference type="PROSITE" id="PS50093">
    <property type="entry name" value="PKD"/>
    <property type="match status" value="1"/>
</dbReference>
<dbReference type="PROSITE" id="PS52035">
    <property type="entry name" value="PEPTIDASE_M14"/>
    <property type="match status" value="1"/>
</dbReference>
<reference evidence="6 7" key="1">
    <citation type="journal article" date="2016" name="Nat. Commun.">
        <title>Thousands of microbial genomes shed light on interconnected biogeochemical processes in an aquifer system.</title>
        <authorList>
            <person name="Anantharaman K."/>
            <person name="Brown C.T."/>
            <person name="Hug L.A."/>
            <person name="Sharon I."/>
            <person name="Castelle C.J."/>
            <person name="Probst A.J."/>
            <person name="Thomas B.C."/>
            <person name="Singh A."/>
            <person name="Wilkins M.J."/>
            <person name="Karaoz U."/>
            <person name="Brodie E.L."/>
            <person name="Williams K.H."/>
            <person name="Hubbard S.S."/>
            <person name="Banfield J.F."/>
        </authorList>
    </citation>
    <scope>NUCLEOTIDE SEQUENCE [LARGE SCALE GENOMIC DNA]</scope>
</reference>
<feature type="active site" description="Proton donor/acceptor" evidence="2">
    <location>
        <position position="478"/>
    </location>
</feature>
<dbReference type="SUPFAM" id="SSF49299">
    <property type="entry name" value="PKD domain"/>
    <property type="match status" value="1"/>
</dbReference>
<dbReference type="EMBL" id="MFIX01000036">
    <property type="protein sequence ID" value="OGG05856.1"/>
    <property type="molecule type" value="Genomic_DNA"/>
</dbReference>
<keyword evidence="3" id="KW-0732">Signal</keyword>
<dbReference type="STRING" id="1817867.A3F83_11460"/>
<evidence type="ECO:0000256" key="1">
    <source>
        <dbReference type="ARBA" id="ARBA00001947"/>
    </source>
</evidence>
<comment type="cofactor">
    <cofactor evidence="1">
        <name>Zn(2+)</name>
        <dbReference type="ChEBI" id="CHEBI:29105"/>
    </cofactor>
</comment>
<evidence type="ECO:0000256" key="2">
    <source>
        <dbReference type="PROSITE-ProRule" id="PRU01379"/>
    </source>
</evidence>
<proteinExistence type="inferred from homology"/>
<dbReference type="SUPFAM" id="SSF53187">
    <property type="entry name" value="Zn-dependent exopeptidases"/>
    <property type="match status" value="1"/>
</dbReference>
<dbReference type="InterPro" id="IPR022409">
    <property type="entry name" value="PKD/Chitinase_dom"/>
</dbReference>
<dbReference type="Pfam" id="PF00246">
    <property type="entry name" value="Peptidase_M14"/>
    <property type="match status" value="1"/>
</dbReference>
<dbReference type="GO" id="GO:0006508">
    <property type="term" value="P:proteolysis"/>
    <property type="evidence" value="ECO:0007669"/>
    <property type="project" value="InterPro"/>
</dbReference>
<dbReference type="Proteomes" id="UP000179129">
    <property type="component" value="Unassembled WGS sequence"/>
</dbReference>